<dbReference type="SUPFAM" id="SSF160148">
    <property type="entry name" value="CPE0013-like"/>
    <property type="match status" value="1"/>
</dbReference>
<dbReference type="RefSeq" id="WP_096636322.1">
    <property type="nucleotide sequence ID" value="NZ_JAAZKZ010000232.1"/>
</dbReference>
<dbReference type="PANTHER" id="PTHR39450">
    <property type="entry name" value="MOLYBDOPTERIN OXIDOREDUCTASE, 4FE-4S CLUSTER-BINDING SUBUNIT"/>
    <property type="match status" value="1"/>
</dbReference>
<dbReference type="InterPro" id="IPR012460">
    <property type="entry name" value="DUF1667"/>
</dbReference>
<name>A0A7Y4DEK5_CLOCO</name>
<evidence type="ECO:0000313" key="2">
    <source>
        <dbReference type="Proteomes" id="UP000528432"/>
    </source>
</evidence>
<organism evidence="1 2">
    <name type="scientific">Clostridium cochlearium</name>
    <dbReference type="NCBI Taxonomy" id="1494"/>
    <lineage>
        <taxon>Bacteria</taxon>
        <taxon>Bacillati</taxon>
        <taxon>Bacillota</taxon>
        <taxon>Clostridia</taxon>
        <taxon>Eubacteriales</taxon>
        <taxon>Clostridiaceae</taxon>
        <taxon>Clostridium</taxon>
    </lineage>
</organism>
<dbReference type="Pfam" id="PF07892">
    <property type="entry name" value="DUF1667"/>
    <property type="match status" value="1"/>
</dbReference>
<dbReference type="InterPro" id="IPR036593">
    <property type="entry name" value="CPE0013-like_sf"/>
</dbReference>
<proteinExistence type="predicted"/>
<protein>
    <submittedName>
        <fullName evidence="1">DUF1667 domain-containing protein</fullName>
    </submittedName>
</protein>
<evidence type="ECO:0000313" key="1">
    <source>
        <dbReference type="EMBL" id="NOH16919.1"/>
    </source>
</evidence>
<dbReference type="AlphaFoldDB" id="A0A7Y4DEK5"/>
<dbReference type="Gene3D" id="3.10.530.10">
    <property type="entry name" value="CPE0013-like"/>
    <property type="match status" value="1"/>
</dbReference>
<reference evidence="1 2" key="1">
    <citation type="submission" date="2020-05" db="EMBL/GenBank/DDBJ databases">
        <title>Draft genome sequence of Clostridium cochlearium strain AGROS13 isolated from a sheep dairy farm in New Zealand.</title>
        <authorList>
            <person name="Gupta T.B."/>
            <person name="Jauregui R."/>
            <person name="Risson A.N."/>
            <person name="Brightwell G."/>
            <person name="Maclean P."/>
        </authorList>
    </citation>
    <scope>NUCLEOTIDE SEQUENCE [LARGE SCALE GENOMIC DNA]</scope>
    <source>
        <strain evidence="1 2">AGROS13</strain>
    </source>
</reference>
<accession>A0A7Y4DEK5</accession>
<dbReference type="Proteomes" id="UP000528432">
    <property type="component" value="Unassembled WGS sequence"/>
</dbReference>
<dbReference type="PANTHER" id="PTHR39450:SF1">
    <property type="entry name" value="DUF1667 DOMAIN-CONTAINING PROTEIN"/>
    <property type="match status" value="1"/>
</dbReference>
<dbReference type="EMBL" id="JABFIF010000027">
    <property type="protein sequence ID" value="NOH16919.1"/>
    <property type="molecule type" value="Genomic_DNA"/>
</dbReference>
<sequence length="125" mass="14091">MVKSFLCKECNNKCAISIDIYSENKEYMDIKGNKCEKGIEQAKKEKENNKDIFTSIVRIKGSDNYNVVPVKSNKPIDKSLWVECSKALSMLHVGAPIKIGDVVCKNLLNTGVDIICTKNIKKYKD</sequence>
<gene>
    <name evidence="1" type="ORF">HMJ28_11100</name>
</gene>
<comment type="caution">
    <text evidence="1">The sequence shown here is derived from an EMBL/GenBank/DDBJ whole genome shotgun (WGS) entry which is preliminary data.</text>
</comment>